<evidence type="ECO:0000313" key="2">
    <source>
        <dbReference type="Proteomes" id="UP001303160"/>
    </source>
</evidence>
<keyword evidence="2" id="KW-1185">Reference proteome</keyword>
<dbReference type="InterPro" id="IPR032675">
    <property type="entry name" value="LRR_dom_sf"/>
</dbReference>
<name>A0AAN6XS46_9PEZI</name>
<gene>
    <name evidence="1" type="ORF">QBC40DRAFT_215107</name>
</gene>
<reference evidence="1" key="2">
    <citation type="submission" date="2023-05" db="EMBL/GenBank/DDBJ databases">
        <authorList>
            <consortium name="Lawrence Berkeley National Laboratory"/>
            <person name="Steindorff A."/>
            <person name="Hensen N."/>
            <person name="Bonometti L."/>
            <person name="Westerberg I."/>
            <person name="Brannstrom I.O."/>
            <person name="Guillou S."/>
            <person name="Cros-Aarteil S."/>
            <person name="Calhoun S."/>
            <person name="Haridas S."/>
            <person name="Kuo A."/>
            <person name="Mondo S."/>
            <person name="Pangilinan J."/>
            <person name="Riley R."/>
            <person name="Labutti K."/>
            <person name="Andreopoulos B."/>
            <person name="Lipzen A."/>
            <person name="Chen C."/>
            <person name="Yanf M."/>
            <person name="Daum C."/>
            <person name="Ng V."/>
            <person name="Clum A."/>
            <person name="Ohm R."/>
            <person name="Martin F."/>
            <person name="Silar P."/>
            <person name="Natvig D."/>
            <person name="Lalanne C."/>
            <person name="Gautier V."/>
            <person name="Ament-Velasquez S.L."/>
            <person name="Kruys A."/>
            <person name="Hutchinson M.I."/>
            <person name="Powell A.J."/>
            <person name="Barry K."/>
            <person name="Miller A.N."/>
            <person name="Grigoriev I.V."/>
            <person name="Debuchy R."/>
            <person name="Gladieux P."/>
            <person name="Thoren M.H."/>
            <person name="Johannesson H."/>
        </authorList>
    </citation>
    <scope>NUCLEOTIDE SEQUENCE</scope>
    <source>
        <strain evidence="1">CBS 315.58</strain>
    </source>
</reference>
<protein>
    <submittedName>
        <fullName evidence="1">Uncharacterized protein</fullName>
    </submittedName>
</protein>
<dbReference type="EMBL" id="MU863876">
    <property type="protein sequence ID" value="KAK4205543.1"/>
    <property type="molecule type" value="Genomic_DNA"/>
</dbReference>
<dbReference type="Proteomes" id="UP001303160">
    <property type="component" value="Unassembled WGS sequence"/>
</dbReference>
<proteinExistence type="predicted"/>
<dbReference type="SUPFAM" id="SSF52047">
    <property type="entry name" value="RNI-like"/>
    <property type="match status" value="1"/>
</dbReference>
<sequence length="425" mass="48192">MSSITHLPVELIRHICSFLRPNCIPGQHPYPCRECTRKLPGCNSWDRGQIDTSHLSQTCNRLRDVVQPLLFLCCSDNGNHQVRRLTRLLRTLTSRPDLAQHLQYLMFRDLEHLSPSDSKYIQSTTTNLGLAPVPDSWNTDGDPEYRLLPLQLVLAHTPNLRYLRIPLDYDWQLNLLPQTPHFSLPQLRSLEVTHYYISGDRFDISLSAVETIVTAAPNLESLSLPSPNASTFSAPLANLKRLDLQANNSISPELLTAFVSAAPKLEAVSLHWDALGDAYEDCEDRRVTDAWDALALGRSTLRVVYLDVRDDTEEAWRRGNGRARVDGFLSGFFPAEIREVTLWGLDGVEMMGAVKRFARVVAVGRYPRLKSVVLGARERSDRGGFDEWNNAGEWRGVEEELKGEFAKGGVRFEVRWTGEWWRGLD</sequence>
<dbReference type="Gene3D" id="3.80.10.10">
    <property type="entry name" value="Ribonuclease Inhibitor"/>
    <property type="match status" value="1"/>
</dbReference>
<organism evidence="1 2">
    <name type="scientific">Triangularia verruculosa</name>
    <dbReference type="NCBI Taxonomy" id="2587418"/>
    <lineage>
        <taxon>Eukaryota</taxon>
        <taxon>Fungi</taxon>
        <taxon>Dikarya</taxon>
        <taxon>Ascomycota</taxon>
        <taxon>Pezizomycotina</taxon>
        <taxon>Sordariomycetes</taxon>
        <taxon>Sordariomycetidae</taxon>
        <taxon>Sordariales</taxon>
        <taxon>Podosporaceae</taxon>
        <taxon>Triangularia</taxon>
    </lineage>
</organism>
<evidence type="ECO:0000313" key="1">
    <source>
        <dbReference type="EMBL" id="KAK4205543.1"/>
    </source>
</evidence>
<accession>A0AAN6XS46</accession>
<reference evidence="1" key="1">
    <citation type="journal article" date="2023" name="Mol. Phylogenet. Evol.">
        <title>Genome-scale phylogeny and comparative genomics of the fungal order Sordariales.</title>
        <authorList>
            <person name="Hensen N."/>
            <person name="Bonometti L."/>
            <person name="Westerberg I."/>
            <person name="Brannstrom I.O."/>
            <person name="Guillou S."/>
            <person name="Cros-Aarteil S."/>
            <person name="Calhoun S."/>
            <person name="Haridas S."/>
            <person name="Kuo A."/>
            <person name="Mondo S."/>
            <person name="Pangilinan J."/>
            <person name="Riley R."/>
            <person name="LaButti K."/>
            <person name="Andreopoulos B."/>
            <person name="Lipzen A."/>
            <person name="Chen C."/>
            <person name="Yan M."/>
            <person name="Daum C."/>
            <person name="Ng V."/>
            <person name="Clum A."/>
            <person name="Steindorff A."/>
            <person name="Ohm R.A."/>
            <person name="Martin F."/>
            <person name="Silar P."/>
            <person name="Natvig D.O."/>
            <person name="Lalanne C."/>
            <person name="Gautier V."/>
            <person name="Ament-Velasquez S.L."/>
            <person name="Kruys A."/>
            <person name="Hutchinson M.I."/>
            <person name="Powell A.J."/>
            <person name="Barry K."/>
            <person name="Miller A.N."/>
            <person name="Grigoriev I.V."/>
            <person name="Debuchy R."/>
            <person name="Gladieux P."/>
            <person name="Hiltunen Thoren M."/>
            <person name="Johannesson H."/>
        </authorList>
    </citation>
    <scope>NUCLEOTIDE SEQUENCE</scope>
    <source>
        <strain evidence="1">CBS 315.58</strain>
    </source>
</reference>
<dbReference type="AlphaFoldDB" id="A0AAN6XS46"/>
<comment type="caution">
    <text evidence="1">The sequence shown here is derived from an EMBL/GenBank/DDBJ whole genome shotgun (WGS) entry which is preliminary data.</text>
</comment>